<dbReference type="InterPro" id="IPR016169">
    <property type="entry name" value="FAD-bd_PCMH_sub2"/>
</dbReference>
<protein>
    <submittedName>
        <fullName evidence="3">FAD-binding oxidoreductase</fullName>
    </submittedName>
</protein>
<gene>
    <name evidence="3" type="ORF">N6H18_00360</name>
</gene>
<dbReference type="PANTHER" id="PTHR43762:SF1">
    <property type="entry name" value="D-ARABINONO-1,4-LACTONE OXIDASE"/>
    <property type="match status" value="1"/>
</dbReference>
<evidence type="ECO:0000313" key="4">
    <source>
        <dbReference type="Proteomes" id="UP001065174"/>
    </source>
</evidence>
<dbReference type="InterPro" id="IPR010031">
    <property type="entry name" value="FAD_lactone_oxidase-like"/>
</dbReference>
<dbReference type="RefSeq" id="WP_262309862.1">
    <property type="nucleotide sequence ID" value="NZ_CP106679.1"/>
</dbReference>
<dbReference type="Gene3D" id="3.30.465.10">
    <property type="match status" value="1"/>
</dbReference>
<dbReference type="Proteomes" id="UP001065174">
    <property type="component" value="Chromosome"/>
</dbReference>
<dbReference type="PANTHER" id="PTHR43762">
    <property type="entry name" value="L-GULONOLACTONE OXIDASE"/>
    <property type="match status" value="1"/>
</dbReference>
<name>A0ABY6CPK8_9BACT</name>
<dbReference type="Pfam" id="PF01565">
    <property type="entry name" value="FAD_binding_4"/>
    <property type="match status" value="1"/>
</dbReference>
<feature type="domain" description="FAD-binding PCMH-type" evidence="2">
    <location>
        <begin position="16"/>
        <end position="182"/>
    </location>
</feature>
<dbReference type="InterPro" id="IPR036318">
    <property type="entry name" value="FAD-bd_PCMH-like_sf"/>
</dbReference>
<keyword evidence="4" id="KW-1185">Reference proteome</keyword>
<reference evidence="3" key="1">
    <citation type="submission" date="2022-09" db="EMBL/GenBank/DDBJ databases">
        <title>Comparative genomics and taxonomic characterization of three novel marine species of genus Reichenbachiella exhibiting antioxidant and polysaccharide degradation activities.</title>
        <authorList>
            <person name="Muhammad N."/>
            <person name="Lee Y.-J."/>
            <person name="Ko J."/>
            <person name="Kim S.-G."/>
        </authorList>
    </citation>
    <scope>NUCLEOTIDE SEQUENCE</scope>
    <source>
        <strain evidence="3">BKB1-1</strain>
    </source>
</reference>
<organism evidence="3 4">
    <name type="scientific">Reichenbachiella agarivorans</name>
    <dbReference type="NCBI Taxonomy" id="2979464"/>
    <lineage>
        <taxon>Bacteria</taxon>
        <taxon>Pseudomonadati</taxon>
        <taxon>Bacteroidota</taxon>
        <taxon>Cytophagia</taxon>
        <taxon>Cytophagales</taxon>
        <taxon>Reichenbachiellaceae</taxon>
        <taxon>Reichenbachiella</taxon>
    </lineage>
</organism>
<accession>A0ABY6CPK8</accession>
<proteinExistence type="predicted"/>
<dbReference type="InterPro" id="IPR016166">
    <property type="entry name" value="FAD-bd_PCMH"/>
</dbReference>
<feature type="region of interest" description="Disordered" evidence="1">
    <location>
        <begin position="239"/>
        <end position="258"/>
    </location>
</feature>
<dbReference type="InterPro" id="IPR006094">
    <property type="entry name" value="Oxid_FAD_bind_N"/>
</dbReference>
<feature type="compositionally biased region" description="Basic and acidic residues" evidence="1">
    <location>
        <begin position="239"/>
        <end position="249"/>
    </location>
</feature>
<dbReference type="SUPFAM" id="SSF56176">
    <property type="entry name" value="FAD-binding/transporter-associated domain-like"/>
    <property type="match status" value="1"/>
</dbReference>
<evidence type="ECO:0000313" key="3">
    <source>
        <dbReference type="EMBL" id="UXP32427.1"/>
    </source>
</evidence>
<dbReference type="EMBL" id="CP106679">
    <property type="protein sequence ID" value="UXP32427.1"/>
    <property type="molecule type" value="Genomic_DNA"/>
</dbReference>
<evidence type="ECO:0000259" key="2">
    <source>
        <dbReference type="PROSITE" id="PS51387"/>
    </source>
</evidence>
<sequence length="449" mass="50922">MSKKIRRTKLSNWTRFPVIEAELTEPAFCDDVIKEIDKKERVIARGNGRCYGDASLNVQVLSTLKLNKILAFDPMTGIIEVQSGILLSDILDFIVPKGWFLPVTPGTKFITVGGAIASNVHGKNHHKEGSFSNFVESFELLQADHTIVEVCAQDNPELFDLTHGGMGLTGVVLSAKIRLKKIDNALIDTLNIKASNLEEVFELFQKHKDYTYSVAWIDCYQKGSSIGRSVLMLGEHASKEQVNGKESPKAHTSSPKPKLKMPMDLPNWALNGFTIRLFNFLYYHKQWKKQSKKLVHYEGFFYPLDSILEWNKLYGRRGFIQYQFVLPLEGSIEGLKVMLDMIRTSGYGSFLAVLKLFGAKDNEFSFPMEGYTLALDFPIKDGLFEFLDLMDEQVIKYGGRIYLSKDARMSRSTFETTYPQLPEVKSVLKKYNLGGKFESQLSKRLGLTE</sequence>
<evidence type="ECO:0000256" key="1">
    <source>
        <dbReference type="SAM" id="MobiDB-lite"/>
    </source>
</evidence>
<dbReference type="PROSITE" id="PS51387">
    <property type="entry name" value="FAD_PCMH"/>
    <property type="match status" value="1"/>
</dbReference>